<dbReference type="Pfam" id="PF02518">
    <property type="entry name" value="HATPase_c"/>
    <property type="match status" value="1"/>
</dbReference>
<dbReference type="InterPro" id="IPR050351">
    <property type="entry name" value="BphY/WalK/GraS-like"/>
</dbReference>
<dbReference type="InterPro" id="IPR003661">
    <property type="entry name" value="HisK_dim/P_dom"/>
</dbReference>
<dbReference type="InterPro" id="IPR004358">
    <property type="entry name" value="Sig_transdc_His_kin-like_C"/>
</dbReference>
<keyword evidence="5" id="KW-0808">Transferase</keyword>
<dbReference type="PRINTS" id="PR00344">
    <property type="entry name" value="BCTRLSENSOR"/>
</dbReference>
<name>A0A9D1X357_9FIRM</name>
<dbReference type="GO" id="GO:0000155">
    <property type="term" value="F:phosphorelay sensor kinase activity"/>
    <property type="evidence" value="ECO:0007669"/>
    <property type="project" value="InterPro"/>
</dbReference>
<sequence>MFENRTIRRLEMMLDAALSGDFQENDYDETKLSRLESKWKRFLAASMLSRENLNREKENVKSLVSDISHQTKTPMTNIRLYASLLGELIEAETGMQRQEEAAVMIGELVRQTEKLEFLIQALTKMSRLESNIVEVRPEQQPITPLLQDVVAEAAMKADGKNITIRNVYAGEAFACFDYKWTKEALGNVLDNAVKYSPPGSTVTLSVLEYEMYLAVSVCDEGRGIREEEIPKIFGRFYRAEEVSQEEGVGIGLYLTREILRKENGYVKVKSQPEKGSEFLLYLYRGTMS</sequence>
<dbReference type="GO" id="GO:0004721">
    <property type="term" value="F:phosphoprotein phosphatase activity"/>
    <property type="evidence" value="ECO:0007669"/>
    <property type="project" value="TreeGrafter"/>
</dbReference>
<dbReference type="PROSITE" id="PS50109">
    <property type="entry name" value="HIS_KIN"/>
    <property type="match status" value="1"/>
</dbReference>
<evidence type="ECO:0000256" key="5">
    <source>
        <dbReference type="ARBA" id="ARBA00022679"/>
    </source>
</evidence>
<dbReference type="PANTHER" id="PTHR45453:SF1">
    <property type="entry name" value="PHOSPHATE REGULON SENSOR PROTEIN PHOR"/>
    <property type="match status" value="1"/>
</dbReference>
<dbReference type="Pfam" id="PF00512">
    <property type="entry name" value="HisKA"/>
    <property type="match status" value="1"/>
</dbReference>
<dbReference type="PANTHER" id="PTHR45453">
    <property type="entry name" value="PHOSPHATE REGULON SENSOR PROTEIN PHOR"/>
    <property type="match status" value="1"/>
</dbReference>
<evidence type="ECO:0000313" key="10">
    <source>
        <dbReference type="Proteomes" id="UP000886805"/>
    </source>
</evidence>
<dbReference type="InterPro" id="IPR036097">
    <property type="entry name" value="HisK_dim/P_sf"/>
</dbReference>
<dbReference type="EMBL" id="DXEQ01000047">
    <property type="protein sequence ID" value="HIX71722.1"/>
    <property type="molecule type" value="Genomic_DNA"/>
</dbReference>
<dbReference type="AlphaFoldDB" id="A0A9D1X357"/>
<protein>
    <recommendedName>
        <fullName evidence="3">histidine kinase</fullName>
        <ecNumber evidence="3">2.7.13.3</ecNumber>
    </recommendedName>
</protein>
<keyword evidence="4" id="KW-0597">Phosphoprotein</keyword>
<dbReference type="InterPro" id="IPR003594">
    <property type="entry name" value="HATPase_dom"/>
</dbReference>
<dbReference type="InterPro" id="IPR005467">
    <property type="entry name" value="His_kinase_dom"/>
</dbReference>
<keyword evidence="6 9" id="KW-0418">Kinase</keyword>
<evidence type="ECO:0000256" key="7">
    <source>
        <dbReference type="ARBA" id="ARBA00023012"/>
    </source>
</evidence>
<evidence type="ECO:0000259" key="8">
    <source>
        <dbReference type="PROSITE" id="PS50109"/>
    </source>
</evidence>
<evidence type="ECO:0000256" key="2">
    <source>
        <dbReference type="ARBA" id="ARBA00004370"/>
    </source>
</evidence>
<dbReference type="CDD" id="cd00082">
    <property type="entry name" value="HisKA"/>
    <property type="match status" value="1"/>
</dbReference>
<dbReference type="GO" id="GO:0016036">
    <property type="term" value="P:cellular response to phosphate starvation"/>
    <property type="evidence" value="ECO:0007669"/>
    <property type="project" value="TreeGrafter"/>
</dbReference>
<dbReference type="SUPFAM" id="SSF55874">
    <property type="entry name" value="ATPase domain of HSP90 chaperone/DNA topoisomerase II/histidine kinase"/>
    <property type="match status" value="1"/>
</dbReference>
<keyword evidence="7" id="KW-0902">Two-component regulatory system</keyword>
<gene>
    <name evidence="9" type="ORF">H9849_01740</name>
</gene>
<dbReference type="Proteomes" id="UP000886805">
    <property type="component" value="Unassembled WGS sequence"/>
</dbReference>
<reference evidence="9" key="1">
    <citation type="journal article" date="2021" name="PeerJ">
        <title>Extensive microbial diversity within the chicken gut microbiome revealed by metagenomics and culture.</title>
        <authorList>
            <person name="Gilroy R."/>
            <person name="Ravi A."/>
            <person name="Getino M."/>
            <person name="Pursley I."/>
            <person name="Horton D.L."/>
            <person name="Alikhan N.F."/>
            <person name="Baker D."/>
            <person name="Gharbi K."/>
            <person name="Hall N."/>
            <person name="Watson M."/>
            <person name="Adriaenssens E.M."/>
            <person name="Foster-Nyarko E."/>
            <person name="Jarju S."/>
            <person name="Secka A."/>
            <person name="Antonio M."/>
            <person name="Oren A."/>
            <person name="Chaudhuri R.R."/>
            <person name="La Ragione R."/>
            <person name="Hildebrand F."/>
            <person name="Pallen M.J."/>
        </authorList>
    </citation>
    <scope>NUCLEOTIDE SEQUENCE</scope>
    <source>
        <strain evidence="9">ChiSxjej3B15-1167</strain>
    </source>
</reference>
<dbReference type="SUPFAM" id="SSF47384">
    <property type="entry name" value="Homodimeric domain of signal transducing histidine kinase"/>
    <property type="match status" value="1"/>
</dbReference>
<dbReference type="Gene3D" id="1.10.287.130">
    <property type="match status" value="1"/>
</dbReference>
<dbReference type="SMART" id="SM00387">
    <property type="entry name" value="HATPase_c"/>
    <property type="match status" value="1"/>
</dbReference>
<proteinExistence type="predicted"/>
<evidence type="ECO:0000256" key="6">
    <source>
        <dbReference type="ARBA" id="ARBA00022777"/>
    </source>
</evidence>
<dbReference type="InterPro" id="IPR036890">
    <property type="entry name" value="HATPase_C_sf"/>
</dbReference>
<evidence type="ECO:0000313" key="9">
    <source>
        <dbReference type="EMBL" id="HIX71722.1"/>
    </source>
</evidence>
<feature type="domain" description="Histidine kinase" evidence="8">
    <location>
        <begin position="66"/>
        <end position="286"/>
    </location>
</feature>
<dbReference type="Gene3D" id="3.30.565.10">
    <property type="entry name" value="Histidine kinase-like ATPase, C-terminal domain"/>
    <property type="match status" value="1"/>
</dbReference>
<dbReference type="GO" id="GO:0005886">
    <property type="term" value="C:plasma membrane"/>
    <property type="evidence" value="ECO:0007669"/>
    <property type="project" value="TreeGrafter"/>
</dbReference>
<accession>A0A9D1X357</accession>
<evidence type="ECO:0000256" key="4">
    <source>
        <dbReference type="ARBA" id="ARBA00022553"/>
    </source>
</evidence>
<comment type="subcellular location">
    <subcellularLocation>
        <location evidence="2">Membrane</location>
    </subcellularLocation>
</comment>
<organism evidence="9 10">
    <name type="scientific">Candidatus Anaerobutyricum stercoripullorum</name>
    <dbReference type="NCBI Taxonomy" id="2838456"/>
    <lineage>
        <taxon>Bacteria</taxon>
        <taxon>Bacillati</taxon>
        <taxon>Bacillota</taxon>
        <taxon>Clostridia</taxon>
        <taxon>Lachnospirales</taxon>
        <taxon>Lachnospiraceae</taxon>
        <taxon>Anaerobutyricum</taxon>
    </lineage>
</organism>
<reference evidence="9" key="2">
    <citation type="submission" date="2021-04" db="EMBL/GenBank/DDBJ databases">
        <authorList>
            <person name="Gilroy R."/>
        </authorList>
    </citation>
    <scope>NUCLEOTIDE SEQUENCE</scope>
    <source>
        <strain evidence="9">ChiSxjej3B15-1167</strain>
    </source>
</reference>
<dbReference type="SMART" id="SM00388">
    <property type="entry name" value="HisKA"/>
    <property type="match status" value="1"/>
</dbReference>
<dbReference type="EC" id="2.7.13.3" evidence="3"/>
<evidence type="ECO:0000256" key="1">
    <source>
        <dbReference type="ARBA" id="ARBA00000085"/>
    </source>
</evidence>
<evidence type="ECO:0000256" key="3">
    <source>
        <dbReference type="ARBA" id="ARBA00012438"/>
    </source>
</evidence>
<comment type="caution">
    <text evidence="9">The sequence shown here is derived from an EMBL/GenBank/DDBJ whole genome shotgun (WGS) entry which is preliminary data.</text>
</comment>
<comment type="catalytic activity">
    <reaction evidence="1">
        <text>ATP + protein L-histidine = ADP + protein N-phospho-L-histidine.</text>
        <dbReference type="EC" id="2.7.13.3"/>
    </reaction>
</comment>